<sequence>MINLLQVDKILSTAFNLNKMYISRSEFHGVQYISKTKNLTFTSSDVNNNDNKKMLGDYDDIKGEATVYSVKNLGT</sequence>
<name>A0ABN0YSQ7_9BACL</name>
<evidence type="ECO:0000313" key="2">
    <source>
        <dbReference type="Proteomes" id="UP001500340"/>
    </source>
</evidence>
<accession>A0ABN0YSQ7</accession>
<evidence type="ECO:0000313" key="1">
    <source>
        <dbReference type="EMBL" id="GAA0408835.1"/>
    </source>
</evidence>
<dbReference type="EMBL" id="BAAACX010000023">
    <property type="protein sequence ID" value="GAA0408835.1"/>
    <property type="molecule type" value="Genomic_DNA"/>
</dbReference>
<reference evidence="1 2" key="1">
    <citation type="journal article" date="2019" name="Int. J. Syst. Evol. Microbiol.">
        <title>The Global Catalogue of Microorganisms (GCM) 10K type strain sequencing project: providing services to taxonomists for standard genome sequencing and annotation.</title>
        <authorList>
            <consortium name="The Broad Institute Genomics Platform"/>
            <consortium name="The Broad Institute Genome Sequencing Center for Infectious Disease"/>
            <person name="Wu L."/>
            <person name="Ma J."/>
        </authorList>
    </citation>
    <scope>NUCLEOTIDE SEQUENCE [LARGE SCALE GENOMIC DNA]</scope>
    <source>
        <strain evidence="1 2">JCM 12774</strain>
    </source>
</reference>
<gene>
    <name evidence="1" type="ORF">GCM10008933_43780</name>
</gene>
<protein>
    <submittedName>
        <fullName evidence="1">Uncharacterized protein</fullName>
    </submittedName>
</protein>
<comment type="caution">
    <text evidence="1">The sequence shown here is derived from an EMBL/GenBank/DDBJ whole genome shotgun (WGS) entry which is preliminary data.</text>
</comment>
<dbReference type="Proteomes" id="UP001500340">
    <property type="component" value="Unassembled WGS sequence"/>
</dbReference>
<keyword evidence="2" id="KW-1185">Reference proteome</keyword>
<organism evidence="1 2">
    <name type="scientific">Paenibacillus motobuensis</name>
    <dbReference type="NCBI Taxonomy" id="295324"/>
    <lineage>
        <taxon>Bacteria</taxon>
        <taxon>Bacillati</taxon>
        <taxon>Bacillota</taxon>
        <taxon>Bacilli</taxon>
        <taxon>Bacillales</taxon>
        <taxon>Paenibacillaceae</taxon>
        <taxon>Paenibacillus</taxon>
    </lineage>
</organism>
<proteinExistence type="predicted"/>